<name>A0A0U4ATZ2_9ACTN</name>
<dbReference type="STRING" id="2041.AERYTH_03640"/>
<gene>
    <name evidence="5" type="ORF">AERYTH_03640</name>
</gene>
<organism evidence="5 6">
    <name type="scientific">Aeromicrobium erythreum</name>
    <dbReference type="NCBI Taxonomy" id="2041"/>
    <lineage>
        <taxon>Bacteria</taxon>
        <taxon>Bacillati</taxon>
        <taxon>Actinomycetota</taxon>
        <taxon>Actinomycetes</taxon>
        <taxon>Propionibacteriales</taxon>
        <taxon>Nocardioidaceae</taxon>
        <taxon>Aeromicrobium</taxon>
    </lineage>
</organism>
<evidence type="ECO:0000313" key="6">
    <source>
        <dbReference type="Proteomes" id="UP000067689"/>
    </source>
</evidence>
<comment type="subcellular location">
    <subcellularLocation>
        <location evidence="1">Membrane</location>
    </subcellularLocation>
</comment>
<protein>
    <recommendedName>
        <fullName evidence="7">Mce-associated membrane protein</fullName>
    </recommendedName>
</protein>
<feature type="compositionally biased region" description="Acidic residues" evidence="3">
    <location>
        <begin position="47"/>
        <end position="59"/>
    </location>
</feature>
<dbReference type="PANTHER" id="PTHR37042:SF4">
    <property type="entry name" value="OUTER MEMBRANE PROTEIN RV1973"/>
    <property type="match status" value="1"/>
</dbReference>
<reference evidence="5 6" key="1">
    <citation type="journal article" date="1991" name="Int. J. Syst. Bacteriol.">
        <title>Description of the erythromycin-producing bacterium Arthrobacter sp. strain NRRL B-3381 as Aeromicrobium erythreum gen. nov., sp. nov.</title>
        <authorList>
            <person name="Miller E.S."/>
            <person name="Woese C.R."/>
            <person name="Brenner S."/>
        </authorList>
    </citation>
    <scope>NUCLEOTIDE SEQUENCE [LARGE SCALE GENOMIC DNA]</scope>
    <source>
        <strain evidence="5 6">AR18</strain>
    </source>
</reference>
<dbReference type="PATRIC" id="fig|2041.4.peg.760"/>
<evidence type="ECO:0008006" key="7">
    <source>
        <dbReference type="Google" id="ProtNLM"/>
    </source>
</evidence>
<proteinExistence type="predicted"/>
<accession>A0A0U4ATZ2</accession>
<dbReference type="EMBL" id="CP011502">
    <property type="protein sequence ID" value="ALX03856.1"/>
    <property type="molecule type" value="Genomic_DNA"/>
</dbReference>
<feature type="compositionally biased region" description="Low complexity" evidence="3">
    <location>
        <begin position="84"/>
        <end position="96"/>
    </location>
</feature>
<evidence type="ECO:0000256" key="1">
    <source>
        <dbReference type="ARBA" id="ARBA00004370"/>
    </source>
</evidence>
<dbReference type="AlphaFoldDB" id="A0A0U4ATZ2"/>
<evidence type="ECO:0000313" key="5">
    <source>
        <dbReference type="EMBL" id="ALX03856.1"/>
    </source>
</evidence>
<keyword evidence="4" id="KW-1133">Transmembrane helix</keyword>
<evidence type="ECO:0000256" key="2">
    <source>
        <dbReference type="ARBA" id="ARBA00023136"/>
    </source>
</evidence>
<dbReference type="PANTHER" id="PTHR37042">
    <property type="entry name" value="OUTER MEMBRANE PROTEIN RV1973"/>
    <property type="match status" value="1"/>
</dbReference>
<sequence>MSTPEGPKKRRRIAGESTPGAARPPVPAKKVVRRPVARPGAPVEPEPTPDDEPTVEEQEAAQPTPPTAPRVAPRVGRRNDRRTGAAGDVAASAPSATPVEDERVDDAAAEAQRSGSDARADVESSDAGAGAGRRALDPARIVLVGVAVLAVVFGAFFGYRGVADWRETHGVDGAHDKAAEAAASAAETIFTYRYDRIQQYLDDSSDVMTSSFAKDFESISPALRDLAPQRKIQVKATTRDSAAMSCGDDCRRDRATVLVFVDQARLADGSEVPTVFGNRVEMTMVERDGRWLVGDIKAL</sequence>
<feature type="region of interest" description="Disordered" evidence="3">
    <location>
        <begin position="1"/>
        <end position="133"/>
    </location>
</feature>
<dbReference type="Proteomes" id="UP000067689">
    <property type="component" value="Chromosome"/>
</dbReference>
<evidence type="ECO:0000256" key="3">
    <source>
        <dbReference type="SAM" id="MobiDB-lite"/>
    </source>
</evidence>
<keyword evidence="2 4" id="KW-0472">Membrane</keyword>
<dbReference type="KEGG" id="aer:AERYTH_03640"/>
<feature type="transmembrane region" description="Helical" evidence="4">
    <location>
        <begin position="141"/>
        <end position="159"/>
    </location>
</feature>
<dbReference type="GO" id="GO:0016020">
    <property type="term" value="C:membrane"/>
    <property type="evidence" value="ECO:0007669"/>
    <property type="project" value="UniProtKB-SubCell"/>
</dbReference>
<keyword evidence="4" id="KW-0812">Transmembrane</keyword>
<dbReference type="OrthoDB" id="3829670at2"/>
<dbReference type="RefSeq" id="WP_067854769.1">
    <property type="nucleotide sequence ID" value="NZ_CP011502.1"/>
</dbReference>
<keyword evidence="6" id="KW-1185">Reference proteome</keyword>
<evidence type="ECO:0000256" key="4">
    <source>
        <dbReference type="SAM" id="Phobius"/>
    </source>
</evidence>